<dbReference type="GO" id="GO:0015179">
    <property type="term" value="F:L-amino acid transmembrane transporter activity"/>
    <property type="evidence" value="ECO:0007669"/>
    <property type="project" value="TreeGrafter"/>
</dbReference>
<evidence type="ECO:0000256" key="5">
    <source>
        <dbReference type="SAM" id="Phobius"/>
    </source>
</evidence>
<keyword evidence="2 5" id="KW-0812">Transmembrane</keyword>
<protein>
    <recommendedName>
        <fullName evidence="6">Amino acid transporter transmembrane domain-containing protein</fullName>
    </recommendedName>
</protein>
<organism evidence="8 10">
    <name type="scientific">Perkinsus olseni</name>
    <name type="common">Perkinsus atlanticus</name>
    <dbReference type="NCBI Taxonomy" id="32597"/>
    <lineage>
        <taxon>Eukaryota</taxon>
        <taxon>Sar</taxon>
        <taxon>Alveolata</taxon>
        <taxon>Perkinsozoa</taxon>
        <taxon>Perkinsea</taxon>
        <taxon>Perkinsida</taxon>
        <taxon>Perkinsidae</taxon>
        <taxon>Perkinsus</taxon>
    </lineage>
</organism>
<dbReference type="GO" id="GO:0005774">
    <property type="term" value="C:vacuolar membrane"/>
    <property type="evidence" value="ECO:0007669"/>
    <property type="project" value="TreeGrafter"/>
</dbReference>
<feature type="transmembrane region" description="Helical" evidence="5">
    <location>
        <begin position="21"/>
        <end position="47"/>
    </location>
</feature>
<dbReference type="PANTHER" id="PTHR22950">
    <property type="entry name" value="AMINO ACID TRANSPORTER"/>
    <property type="match status" value="1"/>
</dbReference>
<gene>
    <name evidence="8" type="ORF">FOL46_007032</name>
    <name evidence="7" type="ORF">FOZ61_007759</name>
</gene>
<feature type="transmembrane region" description="Helical" evidence="5">
    <location>
        <begin position="59"/>
        <end position="81"/>
    </location>
</feature>
<dbReference type="InterPro" id="IPR013057">
    <property type="entry name" value="AA_transpt_TM"/>
</dbReference>
<name>A0A7J6LGQ9_PEROL</name>
<feature type="transmembrane region" description="Helical" evidence="5">
    <location>
        <begin position="355"/>
        <end position="377"/>
    </location>
</feature>
<dbReference type="PANTHER" id="PTHR22950:SF349">
    <property type="entry name" value="AMINO ACID TRANSPORTER TRANSMEMBRANE DOMAIN-CONTAINING PROTEIN"/>
    <property type="match status" value="1"/>
</dbReference>
<feature type="transmembrane region" description="Helical" evidence="5">
    <location>
        <begin position="110"/>
        <end position="132"/>
    </location>
</feature>
<comment type="subcellular location">
    <subcellularLocation>
        <location evidence="1">Membrane</location>
        <topology evidence="1">Multi-pass membrane protein</topology>
    </subcellularLocation>
</comment>
<sequence>MRLVRTDYLRKRLASLDLSSVSFMHAGSTGLVGATASLVVTCVGIGVLALPKVMQESGWIGGFIILFVAGLASMWMAMHLCDACVALKKGSEYPSFQDVGMRTFGIAGKLAVVLCVDIFMVGLCVILLILFAQNTMRLWPVLTQDWWVLIYAGLMVPFVWIRSMKLIGWLSSVGVISIVATCIVIVIASATNAVKEGDPLEYHLFSDQLGSAMATLMTSFGLTSMLSAVLNGLGDPSKLNKAIIWAFTIISAVYVSVMAAGYAGYGDGIAQYGDIVSAISTSTGKLNWAGYSIVVCILVVCATHFLALFTPVALDCERLIPEKAPLRRLMCCCTRTVLVAVCALLATLVPGVTTLISFLGAILGMPCVMLLPLVFYWKACFVDTAGLRAIYSGRAVPFIGEILIILLSIYTLVFGLYQTITSM</sequence>
<proteinExistence type="predicted"/>
<evidence type="ECO:0000259" key="6">
    <source>
        <dbReference type="Pfam" id="PF01490"/>
    </source>
</evidence>
<dbReference type="Pfam" id="PF01490">
    <property type="entry name" value="Aa_trans"/>
    <property type="match status" value="1"/>
</dbReference>
<reference evidence="9 10" key="1">
    <citation type="submission" date="2020-04" db="EMBL/GenBank/DDBJ databases">
        <title>Perkinsus olseni comparative genomics.</title>
        <authorList>
            <person name="Bogema D.R."/>
        </authorList>
    </citation>
    <scope>NUCLEOTIDE SEQUENCE [LARGE SCALE GENOMIC DNA]</scope>
    <source>
        <strain evidence="7">ATCC PRA-179</strain>
        <strain evidence="8">ATCC PRA-31</strain>
    </source>
</reference>
<evidence type="ECO:0000256" key="2">
    <source>
        <dbReference type="ARBA" id="ARBA00022692"/>
    </source>
</evidence>
<feature type="transmembrane region" description="Helical" evidence="5">
    <location>
        <begin position="144"/>
        <end position="161"/>
    </location>
</feature>
<keyword evidence="4 5" id="KW-0472">Membrane</keyword>
<accession>A0A7J6LGQ9</accession>
<feature type="transmembrane region" description="Helical" evidence="5">
    <location>
        <begin position="329"/>
        <end position="349"/>
    </location>
</feature>
<keyword evidence="3 5" id="KW-1133">Transmembrane helix</keyword>
<dbReference type="Gene3D" id="1.20.1740.10">
    <property type="entry name" value="Amino acid/polyamine transporter I"/>
    <property type="match status" value="1"/>
</dbReference>
<evidence type="ECO:0000313" key="10">
    <source>
        <dbReference type="Proteomes" id="UP000572268"/>
    </source>
</evidence>
<feature type="transmembrane region" description="Helical" evidence="5">
    <location>
        <begin position="168"/>
        <end position="189"/>
    </location>
</feature>
<comment type="caution">
    <text evidence="8">The sequence shown here is derived from an EMBL/GenBank/DDBJ whole genome shotgun (WGS) entry which is preliminary data.</text>
</comment>
<evidence type="ECO:0000256" key="4">
    <source>
        <dbReference type="ARBA" id="ARBA00023136"/>
    </source>
</evidence>
<feature type="transmembrane region" description="Helical" evidence="5">
    <location>
        <begin position="209"/>
        <end position="230"/>
    </location>
</feature>
<dbReference type="Proteomes" id="UP000570595">
    <property type="component" value="Unassembled WGS sequence"/>
</dbReference>
<feature type="transmembrane region" description="Helical" evidence="5">
    <location>
        <begin position="288"/>
        <end position="309"/>
    </location>
</feature>
<evidence type="ECO:0000313" key="8">
    <source>
        <dbReference type="EMBL" id="KAF4658306.1"/>
    </source>
</evidence>
<evidence type="ECO:0000256" key="3">
    <source>
        <dbReference type="ARBA" id="ARBA00022989"/>
    </source>
</evidence>
<dbReference type="Proteomes" id="UP000572268">
    <property type="component" value="Unassembled WGS sequence"/>
</dbReference>
<dbReference type="EMBL" id="JABANN010000480">
    <property type="protein sequence ID" value="KAF4658306.1"/>
    <property type="molecule type" value="Genomic_DNA"/>
</dbReference>
<feature type="transmembrane region" description="Helical" evidence="5">
    <location>
        <begin position="398"/>
        <end position="420"/>
    </location>
</feature>
<dbReference type="AlphaFoldDB" id="A0A7J6LGQ9"/>
<dbReference type="EMBL" id="JABAHT010000485">
    <property type="protein sequence ID" value="KAF4655122.1"/>
    <property type="molecule type" value="Genomic_DNA"/>
</dbReference>
<dbReference type="OrthoDB" id="655540at2759"/>
<feature type="domain" description="Amino acid transporter transmembrane" evidence="6">
    <location>
        <begin position="32"/>
        <end position="413"/>
    </location>
</feature>
<evidence type="ECO:0000313" key="7">
    <source>
        <dbReference type="EMBL" id="KAF4655122.1"/>
    </source>
</evidence>
<feature type="transmembrane region" description="Helical" evidence="5">
    <location>
        <begin position="242"/>
        <end position="265"/>
    </location>
</feature>
<evidence type="ECO:0000256" key="1">
    <source>
        <dbReference type="ARBA" id="ARBA00004141"/>
    </source>
</evidence>
<evidence type="ECO:0000313" key="9">
    <source>
        <dbReference type="Proteomes" id="UP000570595"/>
    </source>
</evidence>